<dbReference type="KEGG" id="mno:Mnod_3003"/>
<dbReference type="Proteomes" id="UP000008207">
    <property type="component" value="Chromosome"/>
</dbReference>
<dbReference type="OrthoDB" id="8382820at2"/>
<gene>
    <name evidence="1" type="ordered locus">Mnod_3003</name>
</gene>
<dbReference type="HOGENOM" id="CLU_2753251_0_0_5"/>
<name>B8II77_METNO</name>
<protein>
    <submittedName>
        <fullName evidence="1">Uncharacterized protein</fullName>
    </submittedName>
</protein>
<dbReference type="RefSeq" id="WP_015929618.1">
    <property type="nucleotide sequence ID" value="NC_011894.1"/>
</dbReference>
<sequence length="70" mass="7775">MPNRGYTVRRGRYGWCVYAVHTGKPVRVNGRVQTGLSRETAIALLASLRALAFIEAEFGEQPIIKGRSLD</sequence>
<reference evidence="1 2" key="1">
    <citation type="submission" date="2009-01" db="EMBL/GenBank/DDBJ databases">
        <title>Complete sequence of chromosome of Methylobacterium nodulans ORS 2060.</title>
        <authorList>
            <consortium name="US DOE Joint Genome Institute"/>
            <person name="Lucas S."/>
            <person name="Copeland A."/>
            <person name="Lapidus A."/>
            <person name="Glavina del Rio T."/>
            <person name="Dalin E."/>
            <person name="Tice H."/>
            <person name="Bruce D."/>
            <person name="Goodwin L."/>
            <person name="Pitluck S."/>
            <person name="Sims D."/>
            <person name="Brettin T."/>
            <person name="Detter J.C."/>
            <person name="Han C."/>
            <person name="Larimer F."/>
            <person name="Land M."/>
            <person name="Hauser L."/>
            <person name="Kyrpides N."/>
            <person name="Ivanova N."/>
            <person name="Marx C.J."/>
            <person name="Richardson P."/>
        </authorList>
    </citation>
    <scope>NUCLEOTIDE SEQUENCE [LARGE SCALE GENOMIC DNA]</scope>
    <source>
        <strain evidence="2">LMG 21967 / CNCM I-2342 / ORS 2060</strain>
    </source>
</reference>
<proteinExistence type="predicted"/>
<evidence type="ECO:0000313" key="1">
    <source>
        <dbReference type="EMBL" id="ACL57946.1"/>
    </source>
</evidence>
<keyword evidence="2" id="KW-1185">Reference proteome</keyword>
<evidence type="ECO:0000313" key="2">
    <source>
        <dbReference type="Proteomes" id="UP000008207"/>
    </source>
</evidence>
<organism evidence="1 2">
    <name type="scientific">Methylobacterium nodulans (strain LMG 21967 / CNCM I-2342 / ORS 2060)</name>
    <dbReference type="NCBI Taxonomy" id="460265"/>
    <lineage>
        <taxon>Bacteria</taxon>
        <taxon>Pseudomonadati</taxon>
        <taxon>Pseudomonadota</taxon>
        <taxon>Alphaproteobacteria</taxon>
        <taxon>Hyphomicrobiales</taxon>
        <taxon>Methylobacteriaceae</taxon>
        <taxon>Methylobacterium</taxon>
    </lineage>
</organism>
<dbReference type="EMBL" id="CP001349">
    <property type="protein sequence ID" value="ACL57946.1"/>
    <property type="molecule type" value="Genomic_DNA"/>
</dbReference>
<dbReference type="AlphaFoldDB" id="B8II77"/>
<accession>B8II77</accession>